<dbReference type="GO" id="GO:0030286">
    <property type="term" value="C:dynein complex"/>
    <property type="evidence" value="ECO:0007669"/>
    <property type="project" value="UniProtKB-KW"/>
</dbReference>
<dbReference type="Pfam" id="PF04912">
    <property type="entry name" value="Dynamitin"/>
    <property type="match status" value="1"/>
</dbReference>
<sequence length="291" mass="32150">MADPKYQSLPYVAVDQPDVYESADLPESEQALENTTDVDEVVERFAVDPKDAFNRFNKAAIDSSSSNFSEEAIPGRAGYSVRYEIISSDEKAEESLTQKIQRLKQELKEIEELSKLELSREVNPTTIISEVESLKKQIDAFSNSSSAYVGSLDSNDVAYGQLLSQLKISSSGKGDTKGKTQTVKSLKGESESDPNQAMFELHYSPDVAMVAKEANIDARITKLEQMLGQGEAGSSEPVLDMLSNISSKVHLLEEDNLDKLSARLQILLQTLDKVRQHYCVLSELDVKVNSS</sequence>
<evidence type="ECO:0000256" key="1">
    <source>
        <dbReference type="ARBA" id="ARBA00004496"/>
    </source>
</evidence>
<dbReference type="AlphaFoldDB" id="A0A7J7K4G7"/>
<reference evidence="7" key="1">
    <citation type="submission" date="2020-06" db="EMBL/GenBank/DDBJ databases">
        <title>Draft genome of Bugula neritina, a colonial animal packing powerful symbionts and potential medicines.</title>
        <authorList>
            <person name="Rayko M."/>
        </authorList>
    </citation>
    <scope>NUCLEOTIDE SEQUENCE [LARGE SCALE GENOMIC DNA]</scope>
    <source>
        <strain evidence="7">Kwan_BN1</strain>
    </source>
</reference>
<name>A0A7J7K4G7_BUGNE</name>
<comment type="subcellular location">
    <subcellularLocation>
        <location evidence="1">Cytoplasm</location>
    </subcellularLocation>
</comment>
<feature type="compositionally biased region" description="Polar residues" evidence="6">
    <location>
        <begin position="170"/>
        <end position="184"/>
    </location>
</feature>
<evidence type="ECO:0000256" key="2">
    <source>
        <dbReference type="ARBA" id="ARBA00006176"/>
    </source>
</evidence>
<evidence type="ECO:0000256" key="6">
    <source>
        <dbReference type="SAM" id="MobiDB-lite"/>
    </source>
</evidence>
<proteinExistence type="inferred from homology"/>
<dbReference type="GO" id="GO:0007017">
    <property type="term" value="P:microtubule-based process"/>
    <property type="evidence" value="ECO:0007669"/>
    <property type="project" value="InterPro"/>
</dbReference>
<dbReference type="InterPro" id="IPR028133">
    <property type="entry name" value="Dynamitin"/>
</dbReference>
<protein>
    <submittedName>
        <fullName evidence="7">DCTN2</fullName>
    </submittedName>
</protein>
<feature type="region of interest" description="Disordered" evidence="6">
    <location>
        <begin position="170"/>
        <end position="192"/>
    </location>
</feature>
<evidence type="ECO:0000313" key="7">
    <source>
        <dbReference type="EMBL" id="KAF6032498.1"/>
    </source>
</evidence>
<dbReference type="GO" id="GO:0005869">
    <property type="term" value="C:dynactin complex"/>
    <property type="evidence" value="ECO:0007669"/>
    <property type="project" value="InterPro"/>
</dbReference>
<gene>
    <name evidence="7" type="ORF">EB796_009099</name>
</gene>
<evidence type="ECO:0000256" key="3">
    <source>
        <dbReference type="ARBA" id="ARBA00022490"/>
    </source>
</evidence>
<comment type="caution">
    <text evidence="7">The sequence shown here is derived from an EMBL/GenBank/DDBJ whole genome shotgun (WGS) entry which is preliminary data.</text>
</comment>
<dbReference type="GO" id="GO:0005737">
    <property type="term" value="C:cytoplasm"/>
    <property type="evidence" value="ECO:0007669"/>
    <property type="project" value="UniProtKB-SubCell"/>
</dbReference>
<keyword evidence="5" id="KW-0175">Coiled coil</keyword>
<keyword evidence="8" id="KW-1185">Reference proteome</keyword>
<comment type="similarity">
    <text evidence="2">Belongs to the dynactin subunit 2 family.</text>
</comment>
<accession>A0A7J7K4G7</accession>
<evidence type="ECO:0000256" key="5">
    <source>
        <dbReference type="SAM" id="Coils"/>
    </source>
</evidence>
<dbReference type="EMBL" id="VXIV02001497">
    <property type="protein sequence ID" value="KAF6032498.1"/>
    <property type="molecule type" value="Genomic_DNA"/>
</dbReference>
<organism evidence="7 8">
    <name type="scientific">Bugula neritina</name>
    <name type="common">Brown bryozoan</name>
    <name type="synonym">Sertularia neritina</name>
    <dbReference type="NCBI Taxonomy" id="10212"/>
    <lineage>
        <taxon>Eukaryota</taxon>
        <taxon>Metazoa</taxon>
        <taxon>Spiralia</taxon>
        <taxon>Lophotrochozoa</taxon>
        <taxon>Bryozoa</taxon>
        <taxon>Gymnolaemata</taxon>
        <taxon>Cheilostomatida</taxon>
        <taxon>Flustrina</taxon>
        <taxon>Buguloidea</taxon>
        <taxon>Bugulidae</taxon>
        <taxon>Bugula</taxon>
    </lineage>
</organism>
<keyword evidence="4" id="KW-0243">Dynein</keyword>
<dbReference type="PANTHER" id="PTHR15346">
    <property type="entry name" value="DYNACTIN SUBUNIT"/>
    <property type="match status" value="1"/>
</dbReference>
<dbReference type="OrthoDB" id="4977at2759"/>
<evidence type="ECO:0000256" key="4">
    <source>
        <dbReference type="ARBA" id="ARBA00023017"/>
    </source>
</evidence>
<feature type="coiled-coil region" evidence="5">
    <location>
        <begin position="86"/>
        <end position="120"/>
    </location>
</feature>
<dbReference type="Proteomes" id="UP000593567">
    <property type="component" value="Unassembled WGS sequence"/>
</dbReference>
<keyword evidence="3" id="KW-0963">Cytoplasm</keyword>
<evidence type="ECO:0000313" key="8">
    <source>
        <dbReference type="Proteomes" id="UP000593567"/>
    </source>
</evidence>